<feature type="transmembrane region" description="Helical" evidence="14">
    <location>
        <begin position="20"/>
        <end position="40"/>
    </location>
</feature>
<feature type="compositionally biased region" description="Low complexity" evidence="13">
    <location>
        <begin position="634"/>
        <end position="645"/>
    </location>
</feature>
<dbReference type="InterPro" id="IPR023753">
    <property type="entry name" value="FAD/NAD-binding_dom"/>
</dbReference>
<dbReference type="InterPro" id="IPR032808">
    <property type="entry name" value="DoxX"/>
</dbReference>
<dbReference type="GO" id="GO:0050136">
    <property type="term" value="F:NADH dehydrogenase (quinone) (non-electrogenic) activity"/>
    <property type="evidence" value="ECO:0007669"/>
    <property type="project" value="UniProtKB-EC"/>
</dbReference>
<organism evidence="17 18">
    <name type="scientific">Acidisphaera rubrifaciens HS-AP3</name>
    <dbReference type="NCBI Taxonomy" id="1231350"/>
    <lineage>
        <taxon>Bacteria</taxon>
        <taxon>Pseudomonadati</taxon>
        <taxon>Pseudomonadota</taxon>
        <taxon>Alphaproteobacteria</taxon>
        <taxon>Acetobacterales</taxon>
        <taxon>Acetobacteraceae</taxon>
        <taxon>Acidisphaera</taxon>
    </lineage>
</organism>
<evidence type="ECO:0000256" key="12">
    <source>
        <dbReference type="ARBA" id="ARBA00047599"/>
    </source>
</evidence>
<dbReference type="InterPro" id="IPR054585">
    <property type="entry name" value="NDH2-like_C"/>
</dbReference>
<dbReference type="InterPro" id="IPR045024">
    <property type="entry name" value="NDH-2"/>
</dbReference>
<evidence type="ECO:0000313" key="17">
    <source>
        <dbReference type="EMBL" id="GAN76380.1"/>
    </source>
</evidence>
<dbReference type="Pfam" id="PF07681">
    <property type="entry name" value="DoxX"/>
    <property type="match status" value="1"/>
</dbReference>
<evidence type="ECO:0000256" key="3">
    <source>
        <dbReference type="ARBA" id="ARBA00012637"/>
    </source>
</evidence>
<evidence type="ECO:0000256" key="1">
    <source>
        <dbReference type="ARBA" id="ARBA00004141"/>
    </source>
</evidence>
<evidence type="ECO:0000256" key="7">
    <source>
        <dbReference type="ARBA" id="ARBA00022946"/>
    </source>
</evidence>
<keyword evidence="9" id="KW-0560">Oxidoreductase</keyword>
<evidence type="ECO:0000256" key="10">
    <source>
        <dbReference type="ARBA" id="ARBA00023027"/>
    </source>
</evidence>
<comment type="catalytic activity">
    <reaction evidence="12">
        <text>a quinone + NADH + H(+) = a quinol + NAD(+)</text>
        <dbReference type="Rhea" id="RHEA:46160"/>
        <dbReference type="ChEBI" id="CHEBI:15378"/>
        <dbReference type="ChEBI" id="CHEBI:24646"/>
        <dbReference type="ChEBI" id="CHEBI:57540"/>
        <dbReference type="ChEBI" id="CHEBI:57945"/>
        <dbReference type="ChEBI" id="CHEBI:132124"/>
        <dbReference type="EC" id="1.6.5.9"/>
    </reaction>
</comment>
<reference evidence="17 18" key="1">
    <citation type="submission" date="2012-11" db="EMBL/GenBank/DDBJ databases">
        <title>Whole genome sequence of Acidisphaera rubrifaciens HS-AP3.</title>
        <authorList>
            <person name="Azuma Y."/>
            <person name="Higashiura N."/>
            <person name="Hirakawa H."/>
            <person name="Matsushita K."/>
        </authorList>
    </citation>
    <scope>NUCLEOTIDE SEQUENCE [LARGE SCALE GENOMIC DNA]</scope>
    <source>
        <strain evidence="17 18">HS-AP3</strain>
    </source>
</reference>
<dbReference type="AlphaFoldDB" id="A0A0D6P3P3"/>
<feature type="domain" description="External alternative NADH-ubiquinone oxidoreductase-like C-terminal" evidence="16">
    <location>
        <begin position="561"/>
        <end position="620"/>
    </location>
</feature>
<dbReference type="InterPro" id="IPR036188">
    <property type="entry name" value="FAD/NAD-bd_sf"/>
</dbReference>
<dbReference type="PANTHER" id="PTHR43706">
    <property type="entry name" value="NADH DEHYDROGENASE"/>
    <property type="match status" value="1"/>
</dbReference>
<dbReference type="OrthoDB" id="9781621at2"/>
<dbReference type="EMBL" id="BANB01000088">
    <property type="protein sequence ID" value="GAN76380.1"/>
    <property type="molecule type" value="Genomic_DNA"/>
</dbReference>
<evidence type="ECO:0000256" key="14">
    <source>
        <dbReference type="SAM" id="Phobius"/>
    </source>
</evidence>
<gene>
    <name evidence="17" type="ORF">Asru_0088_03</name>
</gene>
<proteinExistence type="inferred from homology"/>
<dbReference type="Pfam" id="PF07992">
    <property type="entry name" value="Pyr_redox_2"/>
    <property type="match status" value="1"/>
</dbReference>
<protein>
    <recommendedName>
        <fullName evidence="3">NADH:ubiquinone reductase (non-electrogenic)</fullName>
        <ecNumber evidence="3">1.6.5.9</ecNumber>
    </recommendedName>
</protein>
<feature type="region of interest" description="Disordered" evidence="13">
    <location>
        <begin position="630"/>
        <end position="658"/>
    </location>
</feature>
<evidence type="ECO:0000256" key="6">
    <source>
        <dbReference type="ARBA" id="ARBA00022827"/>
    </source>
</evidence>
<evidence type="ECO:0000256" key="2">
    <source>
        <dbReference type="ARBA" id="ARBA00005272"/>
    </source>
</evidence>
<dbReference type="EC" id="1.6.5.9" evidence="3"/>
<evidence type="ECO:0000313" key="18">
    <source>
        <dbReference type="Proteomes" id="UP000032680"/>
    </source>
</evidence>
<dbReference type="PANTHER" id="PTHR43706:SF47">
    <property type="entry name" value="EXTERNAL NADH-UBIQUINONE OXIDOREDUCTASE 1, MITOCHONDRIAL-RELATED"/>
    <property type="match status" value="1"/>
</dbReference>
<dbReference type="Gene3D" id="3.50.50.100">
    <property type="match status" value="1"/>
</dbReference>
<keyword evidence="10" id="KW-0520">NAD</keyword>
<feature type="transmembrane region" description="Helical" evidence="14">
    <location>
        <begin position="74"/>
        <end position="99"/>
    </location>
</feature>
<dbReference type="RefSeq" id="WP_158322686.1">
    <property type="nucleotide sequence ID" value="NZ_BANB01000088.1"/>
</dbReference>
<comment type="similarity">
    <text evidence="2">Belongs to the NADH dehydrogenase family.</text>
</comment>
<feature type="transmembrane region" description="Helical" evidence="14">
    <location>
        <begin position="160"/>
        <end position="180"/>
    </location>
</feature>
<evidence type="ECO:0000259" key="16">
    <source>
        <dbReference type="Pfam" id="PF22366"/>
    </source>
</evidence>
<keyword evidence="6" id="KW-0274">FAD</keyword>
<dbReference type="PRINTS" id="PR00411">
    <property type="entry name" value="PNDRDTASEI"/>
</dbReference>
<dbReference type="PRINTS" id="PR00368">
    <property type="entry name" value="FADPNR"/>
</dbReference>
<keyword evidence="8 14" id="KW-1133">Transmembrane helix</keyword>
<sequence length="658" mass="69514">MRRIVDGMGVGARTTEALLAPWLSLLIRLWLAPVFIVAGVHQMMGAPGAHAMVAWQPALLQEITSSSPGVAIQAICPVLLALGLFTRLGALALVLQAVFLPVAGFGPDARLLWAALLVSLFVYGAGPFSFDRLLRRGAHRSAVPGVARIATVSDWLTRRLGAMFPLAALGVLAITSPWLASADVRPYWALLLVVALTRAAGRLGEWLGRPSVSAAPSSLPHVVVVGGGFGGISAVRGLRGAPCRTTLIDRRNYHLFQPLLYQVATASLSPGDIATPIRGMLRRHENARVLLGEVTGIAVEEKAVVLDRGRIPYDYLVIATGARHSYFGRDEWAPFAPGLKSVEDATAMRARLLRAFEEAENAEDVADRAAWLTFVIVGGGPTGVELAGAIAELAAHGLEGEFRVIDPSAARILLVEAGPRLLATFPEPLSREARLTLERLGVEVRAGNRVDAIAADHVVVSGEILPVRTVFWAAGVMASPAARWLGVSADRAGRVPVEPDLSVPGLNGVFAVGDTASSRGWHGQPVPGLAPAAKQGGAYVARVIRARLTGAPQPEPFRYRHLGSLATIGRQAAVADFGLVRLRGAIAWWLWGVVHVGFLVGGRNRMIVMLDWLWAYLTFRRGTGLITDSGGGAPAAETARSSAAPGPAHGDVEKVGGG</sequence>
<keyword evidence="18" id="KW-1185">Reference proteome</keyword>
<dbReference type="Pfam" id="PF22366">
    <property type="entry name" value="NDH2_C"/>
    <property type="match status" value="1"/>
</dbReference>
<accession>A0A0D6P3P3</accession>
<feature type="transmembrane region" description="Helical" evidence="14">
    <location>
        <begin position="111"/>
        <end position="130"/>
    </location>
</feature>
<feature type="domain" description="FAD/NAD(P)-binding" evidence="15">
    <location>
        <begin position="221"/>
        <end position="537"/>
    </location>
</feature>
<keyword evidence="4" id="KW-0285">Flavoprotein</keyword>
<dbReference type="SUPFAM" id="SSF51905">
    <property type="entry name" value="FAD/NAD(P)-binding domain"/>
    <property type="match status" value="2"/>
</dbReference>
<name>A0A0D6P3P3_9PROT</name>
<evidence type="ECO:0000256" key="13">
    <source>
        <dbReference type="SAM" id="MobiDB-lite"/>
    </source>
</evidence>
<evidence type="ECO:0000256" key="11">
    <source>
        <dbReference type="ARBA" id="ARBA00023136"/>
    </source>
</evidence>
<keyword evidence="5 14" id="KW-0812">Transmembrane</keyword>
<dbReference type="GO" id="GO:0016020">
    <property type="term" value="C:membrane"/>
    <property type="evidence" value="ECO:0007669"/>
    <property type="project" value="UniProtKB-SubCell"/>
</dbReference>
<evidence type="ECO:0000256" key="5">
    <source>
        <dbReference type="ARBA" id="ARBA00022692"/>
    </source>
</evidence>
<keyword evidence="7" id="KW-0809">Transit peptide</keyword>
<comment type="caution">
    <text evidence="17">The sequence shown here is derived from an EMBL/GenBank/DDBJ whole genome shotgun (WGS) entry which is preliminary data.</text>
</comment>
<comment type="subcellular location">
    <subcellularLocation>
        <location evidence="1">Membrane</location>
        <topology evidence="1">Multi-pass membrane protein</topology>
    </subcellularLocation>
</comment>
<evidence type="ECO:0000259" key="15">
    <source>
        <dbReference type="Pfam" id="PF07992"/>
    </source>
</evidence>
<evidence type="ECO:0000256" key="9">
    <source>
        <dbReference type="ARBA" id="ARBA00023002"/>
    </source>
</evidence>
<dbReference type="Proteomes" id="UP000032680">
    <property type="component" value="Unassembled WGS sequence"/>
</dbReference>
<evidence type="ECO:0000256" key="4">
    <source>
        <dbReference type="ARBA" id="ARBA00022630"/>
    </source>
</evidence>
<keyword evidence="11 14" id="KW-0472">Membrane</keyword>
<evidence type="ECO:0000256" key="8">
    <source>
        <dbReference type="ARBA" id="ARBA00022989"/>
    </source>
</evidence>